<dbReference type="InterPro" id="IPR042401">
    <property type="entry name" value="SPMAP2-like"/>
</dbReference>
<reference evidence="4" key="1">
    <citation type="submission" date="2011-11" db="EMBL/GenBank/DDBJ databases">
        <title>The Draft Genome of Spermophilus tridecemlineatus.</title>
        <authorList>
            <consortium name="The Broad Institute Genome Assembly &amp; Analysis Group"/>
            <consortium name="Computational R&amp;D Group"/>
            <consortium name="and Sequencing Platform"/>
            <person name="Di Palma F."/>
            <person name="Alfoldi J."/>
            <person name="Johnson J."/>
            <person name="Berlin A."/>
            <person name="Gnerre S."/>
            <person name="Jaffe D."/>
            <person name="MacCallum I."/>
            <person name="Young S."/>
            <person name="Walker B.J."/>
            <person name="Lindblad-Toh K."/>
        </authorList>
    </citation>
    <scope>NUCLEOTIDE SEQUENCE [LARGE SCALE GENOMIC DNA]</scope>
</reference>
<dbReference type="InParanoid" id="I3N5V1"/>
<dbReference type="PANTHER" id="PTHR15901">
    <property type="entry name" value="TESTICULAR HAPLOID EXPRESSED GENE PROTEIN"/>
    <property type="match status" value="1"/>
</dbReference>
<reference evidence="3" key="3">
    <citation type="submission" date="2025-09" db="UniProtKB">
        <authorList>
            <consortium name="Ensembl"/>
        </authorList>
    </citation>
    <scope>IDENTIFICATION</scope>
</reference>
<dbReference type="EMBL" id="AGTP01068684">
    <property type="status" value="NOT_ANNOTATED_CDS"/>
    <property type="molecule type" value="Genomic_DNA"/>
</dbReference>
<sequence>MGERWRGSLSGRRSSAEPEDGAPGGLRLLEPRLQDPPEAELGFQGPEEEIPSEEMAGQELLEAPGPAASLDSEEDVPEMSRLTLTEETPSVSMARGKRRRQRRLLELAKPKTNWQGPRDRRGCRCEGYAWMSPRQTNLQFCLFWPSVYWTERFLKDTTLAITVPAVSRRVEELARPRRFYLECYNNNRTTPTWPVPRATLEYQSSNRLKELATPKIRNNIWSIQMSEVSRVSRAAQMAVPSSRTLRLAKPRVPATMLEEWDPVPKPKPHVPDYSRLLQLVPWGSAPATPEAQSDKCVPDRDPRWEVLDGTKKAVASPRVVFLAKPKVRKDFNEDYDPYRISPASLVAQASPRLYELATPKSITKKV</sequence>
<reference evidence="3" key="2">
    <citation type="submission" date="2025-08" db="UniProtKB">
        <authorList>
            <consortium name="Ensembl"/>
        </authorList>
    </citation>
    <scope>IDENTIFICATION</scope>
</reference>
<dbReference type="STRING" id="43179.ENSSTOP00000019747"/>
<name>I3N5V1_ICTTR</name>
<dbReference type="PANTHER" id="PTHR15901:SF16">
    <property type="entry name" value="TESTICULAR HAPLOID EXPRESSED GENE PROTEIN"/>
    <property type="match status" value="1"/>
</dbReference>
<evidence type="ECO:0000256" key="1">
    <source>
        <dbReference type="ARBA" id="ARBA00022737"/>
    </source>
</evidence>
<evidence type="ECO:0000313" key="4">
    <source>
        <dbReference type="Proteomes" id="UP000005215"/>
    </source>
</evidence>
<dbReference type="Pfam" id="PF14912">
    <property type="entry name" value="THEG"/>
    <property type="match status" value="4"/>
</dbReference>
<dbReference type="Ensembl" id="ENSSTOT00000023065.2">
    <property type="protein sequence ID" value="ENSSTOP00000019747.2"/>
    <property type="gene ID" value="ENSSTOG00000025627.2"/>
</dbReference>
<evidence type="ECO:0000256" key="2">
    <source>
        <dbReference type="SAM" id="MobiDB-lite"/>
    </source>
</evidence>
<protein>
    <submittedName>
        <fullName evidence="3">Sperm microtubule associated protein 2</fullName>
    </submittedName>
</protein>
<keyword evidence="1" id="KW-0677">Repeat</keyword>
<dbReference type="EMBL" id="AGTP01068685">
    <property type="status" value="NOT_ANNOTATED_CDS"/>
    <property type="molecule type" value="Genomic_DNA"/>
</dbReference>
<dbReference type="HOGENOM" id="CLU_061711_0_0_1"/>
<feature type="region of interest" description="Disordered" evidence="2">
    <location>
        <begin position="1"/>
        <end position="75"/>
    </location>
</feature>
<keyword evidence="4" id="KW-1185">Reference proteome</keyword>
<accession>I3N5V1</accession>
<proteinExistence type="predicted"/>
<dbReference type="AlphaFoldDB" id="I3N5V1"/>
<dbReference type="Proteomes" id="UP000005215">
    <property type="component" value="Unassembled WGS sequence"/>
</dbReference>
<evidence type="ECO:0000313" key="3">
    <source>
        <dbReference type="Ensembl" id="ENSSTOP00000019747.2"/>
    </source>
</evidence>
<dbReference type="GeneTree" id="ENSGT00940000154630"/>
<dbReference type="eggNOG" id="ENOG502S0P4">
    <property type="taxonomic scope" value="Eukaryota"/>
</dbReference>
<organism evidence="3 4">
    <name type="scientific">Ictidomys tridecemlineatus</name>
    <name type="common">Thirteen-lined ground squirrel</name>
    <name type="synonym">Spermophilus tridecemlineatus</name>
    <dbReference type="NCBI Taxonomy" id="43179"/>
    <lineage>
        <taxon>Eukaryota</taxon>
        <taxon>Metazoa</taxon>
        <taxon>Chordata</taxon>
        <taxon>Craniata</taxon>
        <taxon>Vertebrata</taxon>
        <taxon>Euteleostomi</taxon>
        <taxon>Mammalia</taxon>
        <taxon>Eutheria</taxon>
        <taxon>Euarchontoglires</taxon>
        <taxon>Glires</taxon>
        <taxon>Rodentia</taxon>
        <taxon>Sciuromorpha</taxon>
        <taxon>Sciuridae</taxon>
        <taxon>Xerinae</taxon>
        <taxon>Marmotini</taxon>
        <taxon>Ictidomys</taxon>
    </lineage>
</organism>
<dbReference type="InterPro" id="IPR006623">
    <property type="entry name" value="THEG"/>
</dbReference>
<gene>
    <name evidence="3" type="primary">SPMAP2</name>
</gene>
<dbReference type="SMART" id="SM00705">
    <property type="entry name" value="THEG"/>
    <property type="match status" value="6"/>
</dbReference>
<dbReference type="FunCoup" id="I3N5V1">
    <property type="interactions" value="248"/>
</dbReference>
<dbReference type="GO" id="GO:0007283">
    <property type="term" value="P:spermatogenesis"/>
    <property type="evidence" value="ECO:0007669"/>
    <property type="project" value="Ensembl"/>
</dbReference>